<protein>
    <recommendedName>
        <fullName evidence="3">Glycosyl transferase</fullName>
    </recommendedName>
</protein>
<dbReference type="OrthoDB" id="9793805at2"/>
<sequence>MKLLYALQGTGNGHIARAQEIVPILKKYALVDVLISGHQSQLKPKIDIDYRFKGISLLYDNHGGLSYNQTLFKNNYCKAVKLIKNFNLDNYDLIINDFEPITAWAAKLKHHQIIALSHQAALSFQGVPKPSHKSWLGEQILKYYAPCKEKIGFHFEAFHPNVKTPVIRKEIRSLDAKDEGFYLVYLPSYSDEAIYETLSKIDVNWKVFSKKSKDAYRKNNVEFYPIDQKKFINAFTNCRGVLCNAGFETPAEALYLHKKLFVIPIHNQYEQAYNASSLNKLGIESSDKLSLQLLQAWVEEDKHFTVNYPDNIENIIIENILKKVQK</sequence>
<accession>A0A1T5GK56</accession>
<evidence type="ECO:0008006" key="3">
    <source>
        <dbReference type="Google" id="ProtNLM"/>
    </source>
</evidence>
<evidence type="ECO:0000313" key="2">
    <source>
        <dbReference type="Proteomes" id="UP000191112"/>
    </source>
</evidence>
<dbReference type="Gene3D" id="3.40.50.2000">
    <property type="entry name" value="Glycogen Phosphorylase B"/>
    <property type="match status" value="1"/>
</dbReference>
<keyword evidence="2" id="KW-1185">Reference proteome</keyword>
<dbReference type="SUPFAM" id="SSF53756">
    <property type="entry name" value="UDP-Glycosyltransferase/glycogen phosphorylase"/>
    <property type="match status" value="1"/>
</dbReference>
<name>A0A1T5GK56_9FLAO</name>
<evidence type="ECO:0000313" key="1">
    <source>
        <dbReference type="EMBL" id="SKC08803.1"/>
    </source>
</evidence>
<dbReference type="STRING" id="619805.SAMN05660477_02911"/>
<dbReference type="Pfam" id="PF13528">
    <property type="entry name" value="Glyco_trans_1_3"/>
    <property type="match status" value="1"/>
</dbReference>
<organism evidence="1 2">
    <name type="scientific">Soonwooa buanensis</name>
    <dbReference type="NCBI Taxonomy" id="619805"/>
    <lineage>
        <taxon>Bacteria</taxon>
        <taxon>Pseudomonadati</taxon>
        <taxon>Bacteroidota</taxon>
        <taxon>Flavobacteriia</taxon>
        <taxon>Flavobacteriales</taxon>
        <taxon>Weeksellaceae</taxon>
        <taxon>Chryseobacterium group</taxon>
        <taxon>Soonwooa</taxon>
    </lineage>
</organism>
<dbReference type="AlphaFoldDB" id="A0A1T5GK56"/>
<proteinExistence type="predicted"/>
<dbReference type="EMBL" id="FUYZ01000013">
    <property type="protein sequence ID" value="SKC08803.1"/>
    <property type="molecule type" value="Genomic_DNA"/>
</dbReference>
<dbReference type="Proteomes" id="UP000191112">
    <property type="component" value="Unassembled WGS sequence"/>
</dbReference>
<gene>
    <name evidence="1" type="ORF">SAMN05660477_02911</name>
</gene>
<dbReference type="RefSeq" id="WP_079668131.1">
    <property type="nucleotide sequence ID" value="NZ_FUYZ01000013.1"/>
</dbReference>
<reference evidence="1 2" key="1">
    <citation type="submission" date="2017-02" db="EMBL/GenBank/DDBJ databases">
        <authorList>
            <person name="Peterson S.W."/>
        </authorList>
    </citation>
    <scope>NUCLEOTIDE SEQUENCE [LARGE SCALE GENOMIC DNA]</scope>
    <source>
        <strain evidence="1 2">DSM 22323</strain>
    </source>
</reference>